<dbReference type="HAMAP" id="MF_01151">
    <property type="entry name" value="GrpE"/>
    <property type="match status" value="1"/>
</dbReference>
<dbReference type="GO" id="GO:0000774">
    <property type="term" value="F:adenyl-nucleotide exchange factor activity"/>
    <property type="evidence" value="ECO:0007669"/>
    <property type="project" value="InterPro"/>
</dbReference>
<dbReference type="KEGG" id="dlu:A6035_14425"/>
<dbReference type="Proteomes" id="UP000244928">
    <property type="component" value="Chromosome"/>
</dbReference>
<evidence type="ECO:0000256" key="4">
    <source>
        <dbReference type="RuleBase" id="RU000639"/>
    </source>
</evidence>
<proteinExistence type="inferred from homology"/>
<dbReference type="Gene3D" id="2.30.22.10">
    <property type="entry name" value="Head domain of nucleotide exchange factor GrpE"/>
    <property type="match status" value="1"/>
</dbReference>
<dbReference type="PROSITE" id="PS01071">
    <property type="entry name" value="GRPE"/>
    <property type="match status" value="1"/>
</dbReference>
<dbReference type="InterPro" id="IPR000740">
    <property type="entry name" value="GrpE"/>
</dbReference>
<comment type="subcellular location">
    <subcellularLocation>
        <location evidence="3">Cytoplasm</location>
    </subcellularLocation>
</comment>
<dbReference type="CDD" id="cd00446">
    <property type="entry name" value="GrpE"/>
    <property type="match status" value="1"/>
</dbReference>
<feature type="region of interest" description="Disordered" evidence="6">
    <location>
        <begin position="1"/>
        <end position="80"/>
    </location>
</feature>
<evidence type="ECO:0000313" key="7">
    <source>
        <dbReference type="EMBL" id="AWH93176.1"/>
    </source>
</evidence>
<dbReference type="GO" id="GO:0051087">
    <property type="term" value="F:protein-folding chaperone binding"/>
    <property type="evidence" value="ECO:0007669"/>
    <property type="project" value="InterPro"/>
</dbReference>
<dbReference type="GO" id="GO:0051082">
    <property type="term" value="F:unfolded protein binding"/>
    <property type="evidence" value="ECO:0007669"/>
    <property type="project" value="TreeGrafter"/>
</dbReference>
<dbReference type="AlphaFoldDB" id="A0A2S1RA64"/>
<accession>A0A2S1RA64</accession>
<evidence type="ECO:0000313" key="8">
    <source>
        <dbReference type="Proteomes" id="UP000244928"/>
    </source>
</evidence>
<dbReference type="GO" id="GO:0005737">
    <property type="term" value="C:cytoplasm"/>
    <property type="evidence" value="ECO:0007669"/>
    <property type="project" value="UniProtKB-SubCell"/>
</dbReference>
<dbReference type="Gene3D" id="3.90.20.20">
    <property type="match status" value="1"/>
</dbReference>
<evidence type="ECO:0000256" key="2">
    <source>
        <dbReference type="ARBA" id="ARBA00023186"/>
    </source>
</evidence>
<dbReference type="InterPro" id="IPR009012">
    <property type="entry name" value="GrpE_head"/>
</dbReference>
<feature type="compositionally biased region" description="Low complexity" evidence="6">
    <location>
        <begin position="36"/>
        <end position="69"/>
    </location>
</feature>
<dbReference type="PANTHER" id="PTHR21237:SF23">
    <property type="entry name" value="GRPE PROTEIN HOMOLOG, MITOCHONDRIAL"/>
    <property type="match status" value="1"/>
</dbReference>
<comment type="function">
    <text evidence="3 4">Participates actively in the response to hyperosmotic and heat shock by preventing the aggregation of stress-denatured proteins, in association with DnaK and GrpE. It is the nucleotide exchange factor for DnaK and may function as a thermosensor. Unfolded proteins bind initially to DnaJ; upon interaction with the DnaJ-bound protein, DnaK hydrolyzes its bound ATP, resulting in the formation of a stable complex. GrpE releases ADP from DnaK; ATP binding to DnaK triggers the release of the substrate protein, thus completing the reaction cycle. Several rounds of ATP-dependent interactions between DnaJ, DnaK and GrpE are required for fully efficient folding.</text>
</comment>
<evidence type="ECO:0000256" key="5">
    <source>
        <dbReference type="RuleBase" id="RU004478"/>
    </source>
</evidence>
<dbReference type="RefSeq" id="WP_108848528.1">
    <property type="nucleotide sequence ID" value="NZ_CP015449.1"/>
</dbReference>
<dbReference type="GO" id="GO:0006457">
    <property type="term" value="P:protein folding"/>
    <property type="evidence" value="ECO:0007669"/>
    <property type="project" value="InterPro"/>
</dbReference>
<keyword evidence="8" id="KW-1185">Reference proteome</keyword>
<dbReference type="SUPFAM" id="SSF51064">
    <property type="entry name" value="Head domain of nucleotide exchange factor GrpE"/>
    <property type="match status" value="1"/>
</dbReference>
<protein>
    <recommendedName>
        <fullName evidence="3 4">Protein GrpE</fullName>
    </recommendedName>
    <alternativeName>
        <fullName evidence="3">HSP-70 cofactor</fullName>
    </alternativeName>
</protein>
<gene>
    <name evidence="3" type="primary">grpE</name>
    <name evidence="7" type="ORF">A6035_14425</name>
</gene>
<sequence length="215" mass="22531">MTRPEENDAAETAAWAGADDEAQRAAETVEAEVVDEGTASADGPADADGAATADSATADGTATEADGAPAGDGGDDDPTSALQAQLDERTADLQRVSAEFANYRRRVERDRQSIIDTAKGSVLTELLGIVDDLDRARAHGDLEEGPLKVFADKVHALLASQGVEAFGEEGDAFDPAVHEAVQDESDGSEPVLGTVLRKGYRHGERTLRTAMVIVR</sequence>
<comment type="similarity">
    <text evidence="1 3 5">Belongs to the GrpE family.</text>
</comment>
<dbReference type="EMBL" id="CP015449">
    <property type="protein sequence ID" value="AWH93176.1"/>
    <property type="molecule type" value="Genomic_DNA"/>
</dbReference>
<name>A0A2S1RA64_9ACTN</name>
<evidence type="ECO:0000256" key="6">
    <source>
        <dbReference type="SAM" id="MobiDB-lite"/>
    </source>
</evidence>
<comment type="subunit">
    <text evidence="3">Homodimer.</text>
</comment>
<dbReference type="SUPFAM" id="SSF58014">
    <property type="entry name" value="Coiled-coil domain of nucleotide exchange factor GrpE"/>
    <property type="match status" value="1"/>
</dbReference>
<dbReference type="InterPro" id="IPR013805">
    <property type="entry name" value="GrpE_CC"/>
</dbReference>
<dbReference type="PANTHER" id="PTHR21237">
    <property type="entry name" value="GRPE PROTEIN"/>
    <property type="match status" value="1"/>
</dbReference>
<keyword evidence="3 4" id="KW-0346">Stress response</keyword>
<organism evidence="7 8">
    <name type="scientific">Dietzia lutea</name>
    <dbReference type="NCBI Taxonomy" id="546160"/>
    <lineage>
        <taxon>Bacteria</taxon>
        <taxon>Bacillati</taxon>
        <taxon>Actinomycetota</taxon>
        <taxon>Actinomycetes</taxon>
        <taxon>Mycobacteriales</taxon>
        <taxon>Dietziaceae</taxon>
        <taxon>Dietzia</taxon>
    </lineage>
</organism>
<dbReference type="PRINTS" id="PR00773">
    <property type="entry name" value="GRPEPROTEIN"/>
</dbReference>
<reference evidence="7 8" key="1">
    <citation type="submission" date="2016-04" db="EMBL/GenBank/DDBJ databases">
        <title>Complete genome sequence of Dietzia lutea YIM 80766T, a strain isolated from desert soil in Egypt.</title>
        <authorList>
            <person name="Zhao J."/>
            <person name="Hu B."/>
            <person name="Geng S."/>
            <person name="Nie Y."/>
            <person name="Tang Y."/>
        </authorList>
    </citation>
    <scope>NUCLEOTIDE SEQUENCE [LARGE SCALE GENOMIC DNA]</scope>
    <source>
        <strain evidence="7 8">YIM 80766</strain>
    </source>
</reference>
<evidence type="ECO:0000256" key="3">
    <source>
        <dbReference type="HAMAP-Rule" id="MF_01151"/>
    </source>
</evidence>
<keyword evidence="2 3" id="KW-0143">Chaperone</keyword>
<evidence type="ECO:0000256" key="1">
    <source>
        <dbReference type="ARBA" id="ARBA00009054"/>
    </source>
</evidence>
<keyword evidence="3" id="KW-0963">Cytoplasm</keyword>
<dbReference type="NCBIfam" id="NF010761">
    <property type="entry name" value="PRK14164.1"/>
    <property type="match status" value="1"/>
</dbReference>
<dbReference type="GO" id="GO:0042803">
    <property type="term" value="F:protein homodimerization activity"/>
    <property type="evidence" value="ECO:0007669"/>
    <property type="project" value="InterPro"/>
</dbReference>
<dbReference type="Pfam" id="PF01025">
    <property type="entry name" value="GrpE"/>
    <property type="match status" value="1"/>
</dbReference>